<evidence type="ECO:0000259" key="1">
    <source>
        <dbReference type="PROSITE" id="PS50181"/>
    </source>
</evidence>
<dbReference type="PANTHER" id="PTHR34223:SF51">
    <property type="entry name" value="OS06G0556300 PROTEIN"/>
    <property type="match status" value="1"/>
</dbReference>
<dbReference type="Pfam" id="PF24758">
    <property type="entry name" value="LRR_At5g56370"/>
    <property type="match status" value="1"/>
</dbReference>
<dbReference type="InterPro" id="IPR053197">
    <property type="entry name" value="F-box_SCFL_complex_component"/>
</dbReference>
<keyword evidence="3" id="KW-1185">Reference proteome</keyword>
<dbReference type="InterPro" id="IPR032675">
    <property type="entry name" value="LRR_dom_sf"/>
</dbReference>
<comment type="caution">
    <text evidence="2">The sequence shown here is derived from an EMBL/GenBank/DDBJ whole genome shotgun (WGS) entry which is preliminary data.</text>
</comment>
<dbReference type="Pfam" id="PF00646">
    <property type="entry name" value="F-box"/>
    <property type="match status" value="1"/>
</dbReference>
<protein>
    <submittedName>
        <fullName evidence="2">F-box/RNI-like superfamily protein</fullName>
    </submittedName>
</protein>
<sequence>MENSNKVPQLSRNDMLSHLPAEILLVILSLLPRSDAAVMRCLSRTWRKLYDSVFLSFFCDEFDCLGKKEYTRHVKTTLQRRKEKGLESFQVIWLHKKSDAWLHYSVHNDAKSIHVIYLRDAWEQHILPDRLLYSGSLEELAIYSYSRKPELAVCDMHLRSLRRLIILSLTIDGDFSYLVSRRCPVLKELYFVSCKLEFKELASKSFRNLTIERCCVGTEYTEGSLTINTPKLQHLHYNAVWPDYLRKKQDRLEYVYDIWTKLDFEIPKLKTLTLGGLWLTGTIHAVDYFLQKSGPLEHLTFLCNSRAIVSEDISFPCPEDLYSSDLKKVEIICWGQDWRATTLMDILRAHVHCIEDITEIKFATSKNCFRTHTPILKALNHISEWIKDKRQ</sequence>
<dbReference type="InterPro" id="IPR036047">
    <property type="entry name" value="F-box-like_dom_sf"/>
</dbReference>
<dbReference type="SUPFAM" id="SSF52047">
    <property type="entry name" value="RNI-like"/>
    <property type="match status" value="1"/>
</dbReference>
<name>A0AAV8BSV5_9POAL</name>
<gene>
    <name evidence="2" type="ORF">LUZ62_080609</name>
</gene>
<dbReference type="SMART" id="SM00256">
    <property type="entry name" value="FBOX"/>
    <property type="match status" value="1"/>
</dbReference>
<dbReference type="InterPro" id="IPR055411">
    <property type="entry name" value="LRR_FXL15/At3g58940/PEG3-like"/>
</dbReference>
<dbReference type="PANTHER" id="PTHR34223">
    <property type="entry name" value="OS11G0201299 PROTEIN"/>
    <property type="match status" value="1"/>
</dbReference>
<evidence type="ECO:0000313" key="3">
    <source>
        <dbReference type="Proteomes" id="UP001140206"/>
    </source>
</evidence>
<dbReference type="Gene3D" id="1.20.1280.50">
    <property type="match status" value="1"/>
</dbReference>
<feature type="domain" description="F-box" evidence="1">
    <location>
        <begin position="13"/>
        <end position="57"/>
    </location>
</feature>
<dbReference type="Gene3D" id="3.80.10.10">
    <property type="entry name" value="Ribonuclease Inhibitor"/>
    <property type="match status" value="1"/>
</dbReference>
<dbReference type="InterPro" id="IPR001810">
    <property type="entry name" value="F-box_dom"/>
</dbReference>
<proteinExistence type="predicted"/>
<dbReference type="SUPFAM" id="SSF81383">
    <property type="entry name" value="F-box domain"/>
    <property type="match status" value="1"/>
</dbReference>
<reference evidence="2" key="1">
    <citation type="submission" date="2022-08" db="EMBL/GenBank/DDBJ databases">
        <authorList>
            <person name="Marques A."/>
        </authorList>
    </citation>
    <scope>NUCLEOTIDE SEQUENCE</scope>
    <source>
        <strain evidence="2">RhyPub2mFocal</strain>
        <tissue evidence="2">Leaves</tissue>
    </source>
</reference>
<evidence type="ECO:0000313" key="2">
    <source>
        <dbReference type="EMBL" id="KAJ4746204.1"/>
    </source>
</evidence>
<organism evidence="2 3">
    <name type="scientific">Rhynchospora pubera</name>
    <dbReference type="NCBI Taxonomy" id="906938"/>
    <lineage>
        <taxon>Eukaryota</taxon>
        <taxon>Viridiplantae</taxon>
        <taxon>Streptophyta</taxon>
        <taxon>Embryophyta</taxon>
        <taxon>Tracheophyta</taxon>
        <taxon>Spermatophyta</taxon>
        <taxon>Magnoliopsida</taxon>
        <taxon>Liliopsida</taxon>
        <taxon>Poales</taxon>
        <taxon>Cyperaceae</taxon>
        <taxon>Cyperoideae</taxon>
        <taxon>Rhynchosporeae</taxon>
        <taxon>Rhynchospora</taxon>
    </lineage>
</organism>
<dbReference type="Proteomes" id="UP001140206">
    <property type="component" value="Chromosome 5"/>
</dbReference>
<accession>A0AAV8BSV5</accession>
<dbReference type="PROSITE" id="PS50181">
    <property type="entry name" value="FBOX"/>
    <property type="match status" value="1"/>
</dbReference>
<dbReference type="AlphaFoldDB" id="A0AAV8BSV5"/>
<dbReference type="EMBL" id="JAMFTS010000005">
    <property type="protein sequence ID" value="KAJ4746204.1"/>
    <property type="molecule type" value="Genomic_DNA"/>
</dbReference>